<name>A0A921MDA5_9MICO</name>
<feature type="transmembrane region" description="Helical" evidence="8">
    <location>
        <begin position="14"/>
        <end position="33"/>
    </location>
</feature>
<evidence type="ECO:0000256" key="6">
    <source>
        <dbReference type="ARBA" id="ARBA00023136"/>
    </source>
</evidence>
<dbReference type="GO" id="GO:0016872">
    <property type="term" value="F:intramolecular lyase activity"/>
    <property type="evidence" value="ECO:0007669"/>
    <property type="project" value="InterPro"/>
</dbReference>
<accession>A0A921MDA5</accession>
<evidence type="ECO:0000256" key="5">
    <source>
        <dbReference type="ARBA" id="ARBA00022989"/>
    </source>
</evidence>
<gene>
    <name evidence="9" type="ORF">K8V08_07010</name>
</gene>
<comment type="pathway">
    <text evidence="2">Carotenoid biosynthesis.</text>
</comment>
<evidence type="ECO:0000256" key="2">
    <source>
        <dbReference type="ARBA" id="ARBA00004829"/>
    </source>
</evidence>
<organism evidence="9 10">
    <name type="scientific">Brevibacterium senegalense</name>
    <dbReference type="NCBI Taxonomy" id="1033736"/>
    <lineage>
        <taxon>Bacteria</taxon>
        <taxon>Bacillati</taxon>
        <taxon>Actinomycetota</taxon>
        <taxon>Actinomycetes</taxon>
        <taxon>Micrococcales</taxon>
        <taxon>Brevibacteriaceae</taxon>
        <taxon>Brevibacterium</taxon>
    </lineage>
</organism>
<evidence type="ECO:0000256" key="7">
    <source>
        <dbReference type="ARBA" id="ARBA00023235"/>
    </source>
</evidence>
<keyword evidence="7" id="KW-0413">Isomerase</keyword>
<comment type="caution">
    <text evidence="9">The sequence shown here is derived from an EMBL/GenBank/DDBJ whole genome shotgun (WGS) entry which is preliminary data.</text>
</comment>
<dbReference type="NCBIfam" id="TIGR03462">
    <property type="entry name" value="CarR_dom_SF"/>
    <property type="match status" value="1"/>
</dbReference>
<dbReference type="EMBL" id="DYUK01000151">
    <property type="protein sequence ID" value="HJG80145.1"/>
    <property type="molecule type" value="Genomic_DNA"/>
</dbReference>
<evidence type="ECO:0000313" key="9">
    <source>
        <dbReference type="EMBL" id="HJG80145.1"/>
    </source>
</evidence>
<sequence>MAQEAQPLGAFTPFAYAACLLFSLFGMLMLDWRHRLFWFADARRAAIVHVVGVAAFLLWDAGGIALGVFFRGETPYMTGVLLAPELPVEELLFLIFLCWLTMNVYTGAVRLLERRRERA</sequence>
<evidence type="ECO:0000256" key="4">
    <source>
        <dbReference type="ARBA" id="ARBA00022746"/>
    </source>
</evidence>
<keyword evidence="3 8" id="KW-0812">Transmembrane</keyword>
<comment type="subcellular location">
    <subcellularLocation>
        <location evidence="1">Membrane</location>
        <topology evidence="1">Multi-pass membrane protein</topology>
    </subcellularLocation>
</comment>
<evidence type="ECO:0000313" key="10">
    <source>
        <dbReference type="Proteomes" id="UP000784435"/>
    </source>
</evidence>
<reference evidence="9" key="1">
    <citation type="journal article" date="2021" name="PeerJ">
        <title>Extensive microbial diversity within the chicken gut microbiome revealed by metagenomics and culture.</title>
        <authorList>
            <person name="Gilroy R."/>
            <person name="Ravi A."/>
            <person name="Getino M."/>
            <person name="Pursley I."/>
            <person name="Horton D.L."/>
            <person name="Alikhan N.F."/>
            <person name="Baker D."/>
            <person name="Gharbi K."/>
            <person name="Hall N."/>
            <person name="Watson M."/>
            <person name="Adriaenssens E.M."/>
            <person name="Foster-Nyarko E."/>
            <person name="Jarju S."/>
            <person name="Secka A."/>
            <person name="Antonio M."/>
            <person name="Oren A."/>
            <person name="Chaudhuri R.R."/>
            <person name="La Ragione R."/>
            <person name="Hildebrand F."/>
            <person name="Pallen M.J."/>
        </authorList>
    </citation>
    <scope>NUCLEOTIDE SEQUENCE</scope>
    <source>
        <strain evidence="9">ChiGjej5B5-7349</strain>
    </source>
</reference>
<keyword evidence="6 8" id="KW-0472">Membrane</keyword>
<keyword evidence="4" id="KW-0125">Carotenoid biosynthesis</keyword>
<feature type="transmembrane region" description="Helical" evidence="8">
    <location>
        <begin position="45"/>
        <end position="71"/>
    </location>
</feature>
<protein>
    <submittedName>
        <fullName evidence="9">Lycopene cyclase domain-containing protein</fullName>
    </submittedName>
</protein>
<dbReference type="GO" id="GO:0016117">
    <property type="term" value="P:carotenoid biosynthetic process"/>
    <property type="evidence" value="ECO:0007669"/>
    <property type="project" value="UniProtKB-KW"/>
</dbReference>
<evidence type="ECO:0000256" key="1">
    <source>
        <dbReference type="ARBA" id="ARBA00004141"/>
    </source>
</evidence>
<feature type="transmembrane region" description="Helical" evidence="8">
    <location>
        <begin position="91"/>
        <end position="112"/>
    </location>
</feature>
<dbReference type="AlphaFoldDB" id="A0A921MDA5"/>
<reference evidence="9" key="2">
    <citation type="submission" date="2021-09" db="EMBL/GenBank/DDBJ databases">
        <authorList>
            <person name="Gilroy R."/>
        </authorList>
    </citation>
    <scope>NUCLEOTIDE SEQUENCE</scope>
    <source>
        <strain evidence="9">ChiGjej5B5-7349</strain>
    </source>
</reference>
<evidence type="ECO:0000256" key="3">
    <source>
        <dbReference type="ARBA" id="ARBA00022692"/>
    </source>
</evidence>
<dbReference type="Proteomes" id="UP000784435">
    <property type="component" value="Unassembled WGS sequence"/>
</dbReference>
<evidence type="ECO:0000256" key="8">
    <source>
        <dbReference type="SAM" id="Phobius"/>
    </source>
</evidence>
<dbReference type="GO" id="GO:0045436">
    <property type="term" value="F:lycopene beta cyclase activity"/>
    <property type="evidence" value="ECO:0007669"/>
    <property type="project" value="UniProtKB-ARBA"/>
</dbReference>
<proteinExistence type="predicted"/>
<dbReference type="GO" id="GO:0016020">
    <property type="term" value="C:membrane"/>
    <property type="evidence" value="ECO:0007669"/>
    <property type="project" value="UniProtKB-SubCell"/>
</dbReference>
<dbReference type="InterPro" id="IPR017825">
    <property type="entry name" value="Lycopene_cyclase_dom"/>
</dbReference>
<keyword evidence="5 8" id="KW-1133">Transmembrane helix</keyword>